<comment type="caution">
    <text evidence="2">The sequence shown here is derived from an EMBL/GenBank/DDBJ whole genome shotgun (WGS) entry which is preliminary data.</text>
</comment>
<reference evidence="3" key="1">
    <citation type="submission" date="2024-06" db="EMBL/GenBank/DDBJ databases">
        <title>Multi-omics analyses provide insights into the biosynthesis of the anticancer antibiotic pleurotin in Hohenbuehelia grisea.</title>
        <authorList>
            <person name="Weaver J.A."/>
            <person name="Alberti F."/>
        </authorList>
    </citation>
    <scope>NUCLEOTIDE SEQUENCE [LARGE SCALE GENOMIC DNA]</scope>
    <source>
        <strain evidence="3">T-177</strain>
    </source>
</reference>
<evidence type="ECO:0000313" key="3">
    <source>
        <dbReference type="Proteomes" id="UP001556367"/>
    </source>
</evidence>
<evidence type="ECO:0000313" key="2">
    <source>
        <dbReference type="EMBL" id="KAL0953226.1"/>
    </source>
</evidence>
<accession>A0ABR3JCE1</accession>
<proteinExistence type="predicted"/>
<keyword evidence="3" id="KW-1185">Reference proteome</keyword>
<dbReference type="EMBL" id="JASNQZ010000008">
    <property type="protein sequence ID" value="KAL0953226.1"/>
    <property type="molecule type" value="Genomic_DNA"/>
</dbReference>
<name>A0ABR3JCE1_9AGAR</name>
<feature type="compositionally biased region" description="Polar residues" evidence="1">
    <location>
        <begin position="69"/>
        <end position="84"/>
    </location>
</feature>
<feature type="compositionally biased region" description="Low complexity" evidence="1">
    <location>
        <begin position="85"/>
        <end position="97"/>
    </location>
</feature>
<organism evidence="2 3">
    <name type="scientific">Hohenbuehelia grisea</name>
    <dbReference type="NCBI Taxonomy" id="104357"/>
    <lineage>
        <taxon>Eukaryota</taxon>
        <taxon>Fungi</taxon>
        <taxon>Dikarya</taxon>
        <taxon>Basidiomycota</taxon>
        <taxon>Agaricomycotina</taxon>
        <taxon>Agaricomycetes</taxon>
        <taxon>Agaricomycetidae</taxon>
        <taxon>Agaricales</taxon>
        <taxon>Pleurotineae</taxon>
        <taxon>Pleurotaceae</taxon>
        <taxon>Hohenbuehelia</taxon>
    </lineage>
</organism>
<protein>
    <submittedName>
        <fullName evidence="2">Uncharacterized protein</fullName>
    </submittedName>
</protein>
<gene>
    <name evidence="2" type="ORF">HGRIS_004479</name>
</gene>
<feature type="region of interest" description="Disordered" evidence="1">
    <location>
        <begin position="69"/>
        <end position="97"/>
    </location>
</feature>
<sequence length="330" mass="35979">MPFFPDSSGFLVHDSHLTEVHGNMTSTTTSTTAASYSLITVNFGSECRNAAHSGISHTHSPLTNIGQLAESSTTHVTSPPNNSLSSDHLLGSNESSSSLTESSLNSLDVLLDLVNQLDTAIGETEPRLKLELIQLRTTFRWTEDAIRVVDGTPLGQTILTKYIAAIASSCCTLRVIIKAIATKRYTNAGRSIIQRWFNIIRRTICMALLEEPSTSSMVSPTDISKLQAAAQPLKMFLASLVIFKNDQTFIEITSKDSLRNSFSNCNPMCHTFHTLSKSRSIASLSTHTLAVIYCSPSRCAKVGGILNSYWPRHANTLMVTITSRTATTSF</sequence>
<evidence type="ECO:0000256" key="1">
    <source>
        <dbReference type="SAM" id="MobiDB-lite"/>
    </source>
</evidence>
<dbReference type="Proteomes" id="UP001556367">
    <property type="component" value="Unassembled WGS sequence"/>
</dbReference>